<keyword evidence="2" id="KW-1185">Reference proteome</keyword>
<gene>
    <name evidence="1" type="ORF">ETD85_03750</name>
</gene>
<evidence type="ECO:0000313" key="2">
    <source>
        <dbReference type="Proteomes" id="UP000306628"/>
    </source>
</evidence>
<name>A0A5S4H198_9ACTN</name>
<dbReference type="OrthoDB" id="3403621at2"/>
<protein>
    <submittedName>
        <fullName evidence="1">Uncharacterized protein</fullName>
    </submittedName>
</protein>
<dbReference type="EMBL" id="VCKX01000007">
    <property type="protein sequence ID" value="TMR38692.1"/>
    <property type="molecule type" value="Genomic_DNA"/>
</dbReference>
<comment type="caution">
    <text evidence="1">The sequence shown here is derived from an EMBL/GenBank/DDBJ whole genome shotgun (WGS) entry which is preliminary data.</text>
</comment>
<reference evidence="1 2" key="1">
    <citation type="submission" date="2019-05" db="EMBL/GenBank/DDBJ databases">
        <title>Draft genome sequence of Nonomuraea zeae DSM 100528.</title>
        <authorList>
            <person name="Saricaoglu S."/>
            <person name="Isik K."/>
        </authorList>
    </citation>
    <scope>NUCLEOTIDE SEQUENCE [LARGE SCALE GENOMIC DNA]</scope>
    <source>
        <strain evidence="1 2">DSM 100528</strain>
    </source>
</reference>
<organism evidence="1 2">
    <name type="scientific">Nonomuraea zeae</name>
    <dbReference type="NCBI Taxonomy" id="1642303"/>
    <lineage>
        <taxon>Bacteria</taxon>
        <taxon>Bacillati</taxon>
        <taxon>Actinomycetota</taxon>
        <taxon>Actinomycetes</taxon>
        <taxon>Streptosporangiales</taxon>
        <taxon>Streptosporangiaceae</taxon>
        <taxon>Nonomuraea</taxon>
    </lineage>
</organism>
<evidence type="ECO:0000313" key="1">
    <source>
        <dbReference type="EMBL" id="TMR38692.1"/>
    </source>
</evidence>
<dbReference type="Proteomes" id="UP000306628">
    <property type="component" value="Unassembled WGS sequence"/>
</dbReference>
<sequence length="266" mass="29393">MLLNALLAVAVTVSPATPSPEYELAYSHAVQLQQVQASCMKAAGLQYAPDTIVKSVRTETERKALNGDVKAMRDQRGEDGFGVWSEVGESGPKEHPNDKIVNSLPEPKRKVYQAAQDQCFVKAVKTVLGKDVISKEDYENQLDTALTKSAGELDKDVNLARLSKSYASCIKVKGSDKPTEVAQARRKEIIEARTEMAREQGVATTDEERLLIPKATAAQVKSRLKKEIKAALDDLECGADFYAAYEPRLWKIKQKVYAEFGVPFAW</sequence>
<proteinExistence type="predicted"/>
<accession>A0A5S4H198</accession>
<dbReference type="RefSeq" id="WP_138688164.1">
    <property type="nucleotide sequence ID" value="NZ_JBHSAZ010000026.1"/>
</dbReference>
<dbReference type="AlphaFoldDB" id="A0A5S4H198"/>